<evidence type="ECO:0000256" key="4">
    <source>
        <dbReference type="ARBA" id="ARBA00023004"/>
    </source>
</evidence>
<reference evidence="8" key="1">
    <citation type="journal article" date="2019" name="Int. J. Syst. Evol. Microbiol.">
        <title>The Global Catalogue of Microorganisms (GCM) 10K type strain sequencing project: providing services to taxonomists for standard genome sequencing and annotation.</title>
        <authorList>
            <consortium name="The Broad Institute Genomics Platform"/>
            <consortium name="The Broad Institute Genome Sequencing Center for Infectious Disease"/>
            <person name="Wu L."/>
            <person name="Ma J."/>
        </authorList>
    </citation>
    <scope>NUCLEOTIDE SEQUENCE [LARGE SCALE GENOMIC DNA]</scope>
    <source>
        <strain evidence="8">CCUG 52537</strain>
    </source>
</reference>
<dbReference type="Gene3D" id="3.90.380.10">
    <property type="entry name" value="Naphthalene 1,2-dioxygenase Alpha Subunit, Chain A, domain 1"/>
    <property type="match status" value="1"/>
</dbReference>
<evidence type="ECO:0000256" key="1">
    <source>
        <dbReference type="ARBA" id="ARBA00022714"/>
    </source>
</evidence>
<dbReference type="PROSITE" id="PS51296">
    <property type="entry name" value="RIESKE"/>
    <property type="match status" value="1"/>
</dbReference>
<evidence type="ECO:0000313" key="7">
    <source>
        <dbReference type="EMBL" id="MFD0847797.1"/>
    </source>
</evidence>
<dbReference type="RefSeq" id="WP_381487418.1">
    <property type="nucleotide sequence ID" value="NZ_JBHTIK010000002.1"/>
</dbReference>
<keyword evidence="1" id="KW-0001">2Fe-2S</keyword>
<dbReference type="InterPro" id="IPR036922">
    <property type="entry name" value="Rieske_2Fe-2S_sf"/>
</dbReference>
<dbReference type="Pfam" id="PF19112">
    <property type="entry name" value="VanA_C"/>
    <property type="match status" value="1"/>
</dbReference>
<dbReference type="InterPro" id="IPR044043">
    <property type="entry name" value="VanA_C_cat"/>
</dbReference>
<dbReference type="Pfam" id="PF00355">
    <property type="entry name" value="Rieske"/>
    <property type="match status" value="1"/>
</dbReference>
<dbReference type="SUPFAM" id="SSF50022">
    <property type="entry name" value="ISP domain"/>
    <property type="match status" value="1"/>
</dbReference>
<dbReference type="Gene3D" id="2.102.10.10">
    <property type="entry name" value="Rieske [2Fe-2S] iron-sulphur domain"/>
    <property type="match status" value="1"/>
</dbReference>
<sequence length="352" mass="38737">MTSFLRNSWYCAGWSGDLGEKPIGIRICDEPIVLFRTEGGSVAALEGRCPHRFAPLSIGRVRGDVIECGYHGLQFDRTGTCTKNPHGSGTVPPRAHIRAYPVAERHGAIWVWMGDAAAADPDTIMDLYFVNAEGWAGTTGYLKINADYQLVIDNLLDLTHGTYLHLDTVGASPEDTLGSSLHYDFRTEGSTVYSDYTFYNSAPTPLMAHFYKEARGDMRASMRWDPASSLLLDIGITPVGQSPENGLLIPSAHLIVPETANSCHYFFAISRNWELENSDKTRIMGEIAMKAFAEEDEPVIAQCFEMMGRRPLFDLSPAILETDIAAVQARRILSKLIRQEGGEAGEAQVAAE</sequence>
<feature type="domain" description="Rieske" evidence="6">
    <location>
        <begin position="9"/>
        <end position="111"/>
    </location>
</feature>
<evidence type="ECO:0000259" key="6">
    <source>
        <dbReference type="PROSITE" id="PS51296"/>
    </source>
</evidence>
<protein>
    <submittedName>
        <fullName evidence="7">Rieske 2Fe-2S domain-containing protein</fullName>
    </submittedName>
</protein>
<evidence type="ECO:0000256" key="5">
    <source>
        <dbReference type="ARBA" id="ARBA00023014"/>
    </source>
</evidence>
<dbReference type="PANTHER" id="PTHR21266:SF60">
    <property type="entry name" value="3-KETOSTEROID-9-ALPHA-MONOOXYGENASE, OXYGENASE COMPONENT"/>
    <property type="match status" value="1"/>
</dbReference>
<evidence type="ECO:0000313" key="8">
    <source>
        <dbReference type="Proteomes" id="UP001597124"/>
    </source>
</evidence>
<evidence type="ECO:0000256" key="2">
    <source>
        <dbReference type="ARBA" id="ARBA00022723"/>
    </source>
</evidence>
<comment type="caution">
    <text evidence="7">The sequence shown here is derived from an EMBL/GenBank/DDBJ whole genome shotgun (WGS) entry which is preliminary data.</text>
</comment>
<keyword evidence="2" id="KW-0479">Metal-binding</keyword>
<proteinExistence type="predicted"/>
<dbReference type="InterPro" id="IPR017941">
    <property type="entry name" value="Rieske_2Fe-2S"/>
</dbReference>
<organism evidence="7 8">
    <name type="scientific">Sphingosinicella xenopeptidilytica</name>
    <dbReference type="NCBI Taxonomy" id="364098"/>
    <lineage>
        <taxon>Bacteria</taxon>
        <taxon>Pseudomonadati</taxon>
        <taxon>Pseudomonadota</taxon>
        <taxon>Alphaproteobacteria</taxon>
        <taxon>Sphingomonadales</taxon>
        <taxon>Sphingosinicellaceae</taxon>
        <taxon>Sphingosinicella</taxon>
    </lineage>
</organism>
<dbReference type="Proteomes" id="UP001597124">
    <property type="component" value="Unassembled WGS sequence"/>
</dbReference>
<dbReference type="SUPFAM" id="SSF55961">
    <property type="entry name" value="Bet v1-like"/>
    <property type="match status" value="1"/>
</dbReference>
<dbReference type="InterPro" id="IPR050584">
    <property type="entry name" value="Cholesterol_7-desaturase"/>
</dbReference>
<accession>A0ABW3C111</accession>
<keyword evidence="3" id="KW-0560">Oxidoreductase</keyword>
<evidence type="ECO:0000256" key="3">
    <source>
        <dbReference type="ARBA" id="ARBA00023002"/>
    </source>
</evidence>
<keyword evidence="4" id="KW-0408">Iron</keyword>
<name>A0ABW3C111_SPHXN</name>
<gene>
    <name evidence="7" type="ORF">ACFQ00_05615</name>
</gene>
<dbReference type="EMBL" id="JBHTIK010000002">
    <property type="protein sequence ID" value="MFD0847797.1"/>
    <property type="molecule type" value="Genomic_DNA"/>
</dbReference>
<keyword evidence="5" id="KW-0411">Iron-sulfur</keyword>
<keyword evidence="8" id="KW-1185">Reference proteome</keyword>
<dbReference type="PANTHER" id="PTHR21266">
    <property type="entry name" value="IRON-SULFUR DOMAIN CONTAINING PROTEIN"/>
    <property type="match status" value="1"/>
</dbReference>